<dbReference type="GO" id="GO:0046295">
    <property type="term" value="P:glycolate biosynthetic process"/>
    <property type="evidence" value="ECO:0007669"/>
    <property type="project" value="UniProtKB-UniRule"/>
</dbReference>
<feature type="binding site" evidence="13">
    <location>
        <position position="10"/>
    </location>
    <ligand>
        <name>Mg(2+)</name>
        <dbReference type="ChEBI" id="CHEBI:18420"/>
    </ligand>
</feature>
<dbReference type="InterPro" id="IPR036412">
    <property type="entry name" value="HAD-like_sf"/>
</dbReference>
<protein>
    <recommendedName>
        <fullName evidence="6 13">Phosphoglycolate phosphatase</fullName>
        <shortName evidence="13">PGP</shortName>
        <shortName evidence="13">PGPase</shortName>
        <ecNumber evidence="6 13">3.1.3.18</ecNumber>
    </recommendedName>
</protein>
<feature type="active site" description="Nucleophile" evidence="13">
    <location>
        <position position="10"/>
    </location>
</feature>
<organism evidence="14 15">
    <name type="scientific">Bordetella holmesii CDC-H585-BH</name>
    <dbReference type="NCBI Taxonomy" id="1331206"/>
    <lineage>
        <taxon>Bacteria</taxon>
        <taxon>Pseudomonadati</taxon>
        <taxon>Pseudomonadota</taxon>
        <taxon>Betaproteobacteria</taxon>
        <taxon>Burkholderiales</taxon>
        <taxon>Alcaligenaceae</taxon>
        <taxon>Bordetella</taxon>
    </lineage>
</organism>
<dbReference type="PRINTS" id="PR00413">
    <property type="entry name" value="HADHALOGNASE"/>
</dbReference>
<dbReference type="InterPro" id="IPR050155">
    <property type="entry name" value="HAD-like_hydrolase_sf"/>
</dbReference>
<evidence type="ECO:0000256" key="2">
    <source>
        <dbReference type="ARBA" id="ARBA00001946"/>
    </source>
</evidence>
<dbReference type="InterPro" id="IPR037512">
    <property type="entry name" value="PGPase_prok"/>
</dbReference>
<dbReference type="EC" id="3.1.3.18" evidence="6 13"/>
<name>A0A158M7N3_9BORD</name>
<reference evidence="14 15" key="1">
    <citation type="submission" date="2014-03" db="EMBL/GenBank/DDBJ databases">
        <title>Genome sequence of Bordetella holmseii.</title>
        <authorList>
            <person name="Harvill E."/>
            <person name="Goodfield L.L."/>
            <person name="Ivanov Y."/>
            <person name="Meyer J.A."/>
            <person name="Newth C."/>
            <person name="Cassiday P."/>
            <person name="Tondella M.L."/>
            <person name="Liao P."/>
            <person name="Zimmerman J."/>
            <person name="Meert K."/>
            <person name="Wessel D."/>
            <person name="Berger J."/>
            <person name="Dean J.M."/>
            <person name="Holubkov R."/>
            <person name="Burr J."/>
            <person name="Liu T."/>
            <person name="Brinkac L.M."/>
            <person name="Sanka R."/>
            <person name="Kim M."/>
            <person name="Losada L."/>
        </authorList>
    </citation>
    <scope>NUCLEOTIDE SEQUENCE [LARGE SCALE GENOMIC DNA]</scope>
    <source>
        <strain evidence="14 15">CDC-H585-BH</strain>
    </source>
</reference>
<dbReference type="NCBIfam" id="TIGR01549">
    <property type="entry name" value="HAD-SF-IA-v1"/>
    <property type="match status" value="1"/>
</dbReference>
<evidence type="ECO:0000256" key="6">
    <source>
        <dbReference type="ARBA" id="ARBA00013078"/>
    </source>
</evidence>
<dbReference type="SFLD" id="SFLDG01135">
    <property type="entry name" value="C1.5.6:_HAD__Beta-PGM__Phospha"/>
    <property type="match status" value="1"/>
</dbReference>
<evidence type="ECO:0000313" key="14">
    <source>
        <dbReference type="EMBL" id="KAK96043.1"/>
    </source>
</evidence>
<keyword evidence="9 13" id="KW-0378">Hydrolase</keyword>
<dbReference type="Gene3D" id="3.40.50.1000">
    <property type="entry name" value="HAD superfamily/HAD-like"/>
    <property type="match status" value="1"/>
</dbReference>
<feature type="binding site" evidence="13">
    <location>
        <position position="174"/>
    </location>
    <ligand>
        <name>Mg(2+)</name>
        <dbReference type="ChEBI" id="CHEBI:18420"/>
    </ligand>
</feature>
<dbReference type="GO" id="GO:0005829">
    <property type="term" value="C:cytosol"/>
    <property type="evidence" value="ECO:0007669"/>
    <property type="project" value="TreeGrafter"/>
</dbReference>
<evidence type="ECO:0000256" key="3">
    <source>
        <dbReference type="ARBA" id="ARBA00004818"/>
    </source>
</evidence>
<dbReference type="PANTHER" id="PTHR43434:SF1">
    <property type="entry name" value="PHOSPHOGLYCOLATE PHOSPHATASE"/>
    <property type="match status" value="1"/>
</dbReference>
<keyword evidence="8 13" id="KW-0479">Metal-binding</keyword>
<gene>
    <name evidence="14" type="primary">gph_2</name>
    <name evidence="14" type="ORF">L497_3387</name>
</gene>
<dbReference type="PANTHER" id="PTHR43434">
    <property type="entry name" value="PHOSPHOGLYCOLATE PHOSPHATASE"/>
    <property type="match status" value="1"/>
</dbReference>
<dbReference type="PATRIC" id="fig|1331206.3.peg.1024"/>
<dbReference type="GeneID" id="93121484"/>
<dbReference type="GO" id="GO:0006281">
    <property type="term" value="P:DNA repair"/>
    <property type="evidence" value="ECO:0007669"/>
    <property type="project" value="TreeGrafter"/>
</dbReference>
<dbReference type="InterPro" id="IPR006439">
    <property type="entry name" value="HAD-SF_hydro_IA"/>
</dbReference>
<evidence type="ECO:0000256" key="1">
    <source>
        <dbReference type="ARBA" id="ARBA00000830"/>
    </source>
</evidence>
<dbReference type="NCBIfam" id="TIGR01449">
    <property type="entry name" value="PGP_bact"/>
    <property type="match status" value="1"/>
</dbReference>
<dbReference type="SFLD" id="SFLDG01129">
    <property type="entry name" value="C1.5:_HAD__Beta-PGM__Phosphata"/>
    <property type="match status" value="1"/>
</dbReference>
<dbReference type="STRING" id="35814.BBB42_01595"/>
<evidence type="ECO:0000256" key="8">
    <source>
        <dbReference type="ARBA" id="ARBA00022723"/>
    </source>
</evidence>
<dbReference type="RefSeq" id="WP_005017962.1">
    <property type="nucleotide sequence ID" value="NZ_JFZZ01000044.1"/>
</dbReference>
<evidence type="ECO:0000256" key="12">
    <source>
        <dbReference type="ARBA" id="ARBA00059247"/>
    </source>
</evidence>
<sequence>MSHYRAALLDLDGTLLDSIPDLAMAANAMRVELDLPPLRDDVLATFVGKGVDNLVRRTLAASRDGGEVEDALFAKGRESFHRHYHLVNGDRARVFDGVIDGLKLMRDMGLKLAVVTNKPTEFTVPLLQRTGLAGFFEQVVCGDTCARRKPDPDQVLHACEQLGVSPREAVTIGDSVNDAQAGRSAGTAVLAVPYGYNEGMDVRSLDVDGIVDSLVEAVAWIKRQSESGRPL</sequence>
<dbReference type="FunFam" id="3.40.50.1000:FF:000022">
    <property type="entry name" value="Phosphoglycolate phosphatase"/>
    <property type="match status" value="1"/>
</dbReference>
<dbReference type="HAMAP" id="MF_00495">
    <property type="entry name" value="GPH_hydrolase_bact"/>
    <property type="match status" value="1"/>
</dbReference>
<dbReference type="AlphaFoldDB" id="A0A158M7N3"/>
<evidence type="ECO:0000256" key="13">
    <source>
        <dbReference type="HAMAP-Rule" id="MF_00495"/>
    </source>
</evidence>
<dbReference type="SFLD" id="SFLDS00003">
    <property type="entry name" value="Haloacid_Dehalogenase"/>
    <property type="match status" value="1"/>
</dbReference>
<comment type="function">
    <text evidence="12 13">Specifically catalyzes the dephosphorylation of 2-phosphoglycolate. Is involved in the dissimilation of the intracellular 2-phosphoglycolate formed during the DNA repair of 3'-phosphoglycolate ends, a major class of DNA lesions induced by oxidative stress.</text>
</comment>
<comment type="caution">
    <text evidence="14">The sequence shown here is derived from an EMBL/GenBank/DDBJ whole genome shotgun (WGS) entry which is preliminary data.</text>
</comment>
<dbReference type="Gene3D" id="1.10.150.240">
    <property type="entry name" value="Putative phosphatase, domain 2"/>
    <property type="match status" value="1"/>
</dbReference>
<dbReference type="GO" id="GO:0046872">
    <property type="term" value="F:metal ion binding"/>
    <property type="evidence" value="ECO:0007669"/>
    <property type="project" value="UniProtKB-KW"/>
</dbReference>
<dbReference type="InterPro" id="IPR023214">
    <property type="entry name" value="HAD_sf"/>
</dbReference>
<keyword evidence="7" id="KW-0113">Calvin cycle</keyword>
<dbReference type="NCBIfam" id="NF009695">
    <property type="entry name" value="PRK13222.1-2"/>
    <property type="match status" value="1"/>
</dbReference>
<feature type="binding site" evidence="13">
    <location>
        <position position="12"/>
    </location>
    <ligand>
        <name>Mg(2+)</name>
        <dbReference type="ChEBI" id="CHEBI:18420"/>
    </ligand>
</feature>
<evidence type="ECO:0000256" key="11">
    <source>
        <dbReference type="ARBA" id="ARBA00023277"/>
    </source>
</evidence>
<evidence type="ECO:0000313" key="15">
    <source>
        <dbReference type="Proteomes" id="UP000026682"/>
    </source>
</evidence>
<comment type="similarity">
    <text evidence="4 13">Belongs to the HAD-like hydrolase superfamily. CbbY/CbbZ/Gph/YieH family.</text>
</comment>
<evidence type="ECO:0000256" key="9">
    <source>
        <dbReference type="ARBA" id="ARBA00022801"/>
    </source>
</evidence>
<evidence type="ECO:0000256" key="4">
    <source>
        <dbReference type="ARBA" id="ARBA00006171"/>
    </source>
</evidence>
<dbReference type="NCBIfam" id="TIGR01509">
    <property type="entry name" value="HAD-SF-IA-v3"/>
    <property type="match status" value="1"/>
</dbReference>
<dbReference type="UniPathway" id="UPA00865">
    <property type="reaction ID" value="UER00834"/>
</dbReference>
<comment type="subunit">
    <text evidence="5">Homotrimer.</text>
</comment>
<evidence type="ECO:0000256" key="10">
    <source>
        <dbReference type="ARBA" id="ARBA00022842"/>
    </source>
</evidence>
<dbReference type="Proteomes" id="UP000026682">
    <property type="component" value="Unassembled WGS sequence"/>
</dbReference>
<evidence type="ECO:0000256" key="7">
    <source>
        <dbReference type="ARBA" id="ARBA00022567"/>
    </source>
</evidence>
<evidence type="ECO:0000256" key="5">
    <source>
        <dbReference type="ARBA" id="ARBA00011233"/>
    </source>
</evidence>
<keyword evidence="10 13" id="KW-0460">Magnesium</keyword>
<dbReference type="EMBL" id="JFZZ01000044">
    <property type="protein sequence ID" value="KAK96043.1"/>
    <property type="molecule type" value="Genomic_DNA"/>
</dbReference>
<dbReference type="Pfam" id="PF00702">
    <property type="entry name" value="Hydrolase"/>
    <property type="match status" value="1"/>
</dbReference>
<comment type="catalytic activity">
    <reaction evidence="1 13">
        <text>2-phosphoglycolate + H2O = glycolate + phosphate</text>
        <dbReference type="Rhea" id="RHEA:14369"/>
        <dbReference type="ChEBI" id="CHEBI:15377"/>
        <dbReference type="ChEBI" id="CHEBI:29805"/>
        <dbReference type="ChEBI" id="CHEBI:43474"/>
        <dbReference type="ChEBI" id="CHEBI:58033"/>
        <dbReference type="EC" id="3.1.3.18"/>
    </reaction>
</comment>
<dbReference type="SUPFAM" id="SSF56784">
    <property type="entry name" value="HAD-like"/>
    <property type="match status" value="1"/>
</dbReference>
<dbReference type="GO" id="GO:0019253">
    <property type="term" value="P:reductive pentose-phosphate cycle"/>
    <property type="evidence" value="ECO:0007669"/>
    <property type="project" value="UniProtKB-KW"/>
</dbReference>
<comment type="pathway">
    <text evidence="3 13">Organic acid metabolism; glycolate biosynthesis; glycolate from 2-phosphoglycolate: step 1/1.</text>
</comment>
<accession>A0A158M7N3</accession>
<keyword evidence="11 13" id="KW-0119">Carbohydrate metabolism</keyword>
<dbReference type="GO" id="GO:0008967">
    <property type="term" value="F:phosphoglycolate phosphatase activity"/>
    <property type="evidence" value="ECO:0007669"/>
    <property type="project" value="UniProtKB-UniRule"/>
</dbReference>
<comment type="cofactor">
    <cofactor evidence="2 13">
        <name>Mg(2+)</name>
        <dbReference type="ChEBI" id="CHEBI:18420"/>
    </cofactor>
</comment>
<dbReference type="InterPro" id="IPR023198">
    <property type="entry name" value="PGP-like_dom2"/>
</dbReference>
<proteinExistence type="inferred from homology"/>